<keyword evidence="2" id="KW-1185">Reference proteome</keyword>
<comment type="caution">
    <text evidence="1">The sequence shown here is derived from an EMBL/GenBank/DDBJ whole genome shotgun (WGS) entry which is preliminary data.</text>
</comment>
<accession>A0ACD3SRH6</accession>
<name>A0ACD3SRH6_9BURK</name>
<dbReference type="Proteomes" id="UP000004277">
    <property type="component" value="Unassembled WGS sequence"/>
</dbReference>
<feature type="non-terminal residue" evidence="1">
    <location>
        <position position="765"/>
    </location>
</feature>
<organism evidence="1 2">
    <name type="scientific">Imbroritus primus</name>
    <dbReference type="NCBI Taxonomy" id="3058603"/>
    <lineage>
        <taxon>Bacteria</taxon>
        <taxon>Pseudomonadati</taxon>
        <taxon>Pseudomonadota</taxon>
        <taxon>Betaproteobacteria</taxon>
        <taxon>Burkholderiales</taxon>
        <taxon>Burkholderiaceae</taxon>
        <taxon>Imbroritus</taxon>
    </lineage>
</organism>
<dbReference type="EMBL" id="AKCV02000015">
    <property type="protein sequence ID" value="TMS58902.1"/>
    <property type="molecule type" value="Genomic_DNA"/>
</dbReference>
<sequence length="765" mass="77046">MKSQHTKQAILLGSLSLSLAPGAYAACVSNGATPPIYTCTGTTASLTGNAPANNGATVNLAPGATLSSFNFTPSGTTALSGDPALGPSNVTINAGAGSTLGSAGVSSGIAGDFYNVNIGTNATVGPLALRGNGDGTGASGNLRLAMGSTAVSTPGGAPNVLLVGSNVSMDSDAALRGSTNVAWQPTNGKSLMQFNSLPVDRRVLNNASFHFGADTVASEAAPGTRNRVFFQAIPNLNRLYGIDGQEDFGKNLRVQVDNANLLSTVGFNIIGIDNQTATGPAVNVDNLTADVSDAGLVVIDTKNSRFSFGTTGGNVNVSQTGTATPALYSGLVTVGGKANVNFMPSRTYRGVNSTAVLENNIFDINGNWTTQALSNYYVVSAINTEAGNTNTFNFGQYNPASTFTAASGTAVMGGAGEETVNLYGGTMNGGVSLAGGNDTMTIRGGKLNGNIDMGDGNDAFAMTGGTLAGSFTGGAGDDTALFAGVNTSTITGIDGGTGTNTLTFDNIQHTGGSDLTNWNTINLNNNTNLNLNSNLALAGPAGTSQALNIDPTSTLTATGQRSITGSGALTVTNAGRIDLSGTTPATGDRLVIGGDYVGNNGRITLDSMMGATGSPTDRVLVNGNASGTTTLHINNLGGMGAGTGASNTDGISVAQVAGTAAPGSFALAGGYVAAGPYQYVLRNFAPDTSAASERDGQLGGSGGFYDFRLQSPIAGIYVPVPQIAAYQSTMPGMVMMGGQLLDTMHNRLGEIRHMVGKNMTWSNEL</sequence>
<evidence type="ECO:0000313" key="1">
    <source>
        <dbReference type="EMBL" id="TMS58902.1"/>
    </source>
</evidence>
<reference evidence="1" key="1">
    <citation type="submission" date="2019-05" db="EMBL/GenBank/DDBJ databases">
        <title>Revised genome assembly of Burkholderiaceae (previously Ralstonia) sp. PBA.</title>
        <authorList>
            <person name="Gan H.M."/>
        </authorList>
    </citation>
    <scope>NUCLEOTIDE SEQUENCE</scope>
    <source>
        <strain evidence="1">PBA</strain>
    </source>
</reference>
<gene>
    <name evidence="1" type="ORF">MW7_009395</name>
</gene>
<protein>
    <submittedName>
        <fullName evidence="1">Autotransporter outer membrane beta-barrel domain-containing protein</fullName>
    </submittedName>
</protein>
<evidence type="ECO:0000313" key="2">
    <source>
        <dbReference type="Proteomes" id="UP000004277"/>
    </source>
</evidence>
<proteinExistence type="predicted"/>